<evidence type="ECO:0000313" key="8">
    <source>
        <dbReference type="Proteomes" id="UP001595886"/>
    </source>
</evidence>
<keyword evidence="3" id="KW-0862">Zinc</keyword>
<dbReference type="PROSITE" id="PS50966">
    <property type="entry name" value="ZF_SWIM"/>
    <property type="match status" value="1"/>
</dbReference>
<keyword evidence="3" id="KW-0479">Metal-binding</keyword>
<dbReference type="Gene3D" id="3.40.50.300">
    <property type="entry name" value="P-loop containing nucleotide triphosphate hydrolases"/>
    <property type="match status" value="1"/>
</dbReference>
<feature type="domain" description="Helicase ATP-binding" evidence="5">
    <location>
        <begin position="647"/>
        <end position="807"/>
    </location>
</feature>
<keyword evidence="2" id="KW-0067">ATP-binding</keyword>
<keyword evidence="2" id="KW-0347">Helicase</keyword>
<dbReference type="InterPro" id="IPR027417">
    <property type="entry name" value="P-loop_NTPase"/>
</dbReference>
<dbReference type="SMART" id="SM00487">
    <property type="entry name" value="DEXDc"/>
    <property type="match status" value="1"/>
</dbReference>
<dbReference type="PROSITE" id="PS51194">
    <property type="entry name" value="HELICASE_CTER"/>
    <property type="match status" value="1"/>
</dbReference>
<dbReference type="CDD" id="cd18793">
    <property type="entry name" value="SF2_C_SNF"/>
    <property type="match status" value="1"/>
</dbReference>
<dbReference type="PROSITE" id="PS51192">
    <property type="entry name" value="HELICASE_ATP_BIND_1"/>
    <property type="match status" value="1"/>
</dbReference>
<dbReference type="PANTHER" id="PTHR10799">
    <property type="entry name" value="SNF2/RAD54 HELICASE FAMILY"/>
    <property type="match status" value="1"/>
</dbReference>
<dbReference type="Proteomes" id="UP001595886">
    <property type="component" value="Unassembled WGS sequence"/>
</dbReference>
<name>A0ABV9QP32_9GAMM</name>
<dbReference type="SMART" id="SM00490">
    <property type="entry name" value="HELICc"/>
    <property type="match status" value="1"/>
</dbReference>
<keyword evidence="8" id="KW-1185">Reference proteome</keyword>
<dbReference type="Gene3D" id="3.40.50.10810">
    <property type="entry name" value="Tandem AAA-ATPase domain"/>
    <property type="match status" value="1"/>
</dbReference>
<dbReference type="EMBL" id="JBHSHD010000002">
    <property type="protein sequence ID" value="MFC4818876.1"/>
    <property type="molecule type" value="Genomic_DNA"/>
</dbReference>
<organism evidence="7 8">
    <name type="scientific">Dokdonella ginsengisoli</name>
    <dbReference type="NCBI Taxonomy" id="363846"/>
    <lineage>
        <taxon>Bacteria</taxon>
        <taxon>Pseudomonadati</taxon>
        <taxon>Pseudomonadota</taxon>
        <taxon>Gammaproteobacteria</taxon>
        <taxon>Lysobacterales</taxon>
        <taxon>Rhodanobacteraceae</taxon>
        <taxon>Dokdonella</taxon>
    </lineage>
</organism>
<evidence type="ECO:0000259" key="4">
    <source>
        <dbReference type="PROSITE" id="PS50966"/>
    </source>
</evidence>
<dbReference type="InterPro" id="IPR000330">
    <property type="entry name" value="SNF2_N"/>
</dbReference>
<sequence>MDESTFRQWLSQRAESALDRHTLEEGAGYLRHGRVRRIWYDSERAEAGALYGAVQGGAPEPYTASVRIALNGAALPHLHTHCTCPLGGDCKHVAALVLKALDAAAPVPMRPVEPPPLGPWASWLDTLEAPAAASVEKAAEAARVFGFVLRLGAGALPGVQAQPVWLTPGKRGGYVAPRPIQPHLAGDPWAGLSPAQFEHVAQLRMRTPVSAGAYLLTEARDEALLETLLTEYPCFMDKPSAQRVALGPQRALGWQWQSYEDGSQKLMPVLADASPKARLLRIGRLWYWEPAQRALGLVDADAEVAEAALRAPVLLPEQAALLDERWQRSPRLKSLPAPAPPARLETHKVTPTPVLTLRAVPAQALGQPYQAGCVRLSFDYDGPRLKFAAAASRERRLHEGRLLEIVRDRASEIAAAERLDSVGFVDAELLPRITGVARGVLREGDFVIEHGRGQLAAADQVFALASRLRELGFRIESESDFPFELVDEPDDWYAEIEESGNAWFDLRLGIDLGGERVDLLPILHRLLADPQFPFAPRKGEAEDAVWLVPIDARRRVPLPLGKLRELIAPLLEWLQTSGHETADGALHLHRSQASVLQELGPDLPWRGGERLRAELERLREARTPLAEPEGFRAELRAYQRDGLAWLGFLADAGLGGILADDMGLGKTVQLLAHLLSEKQRGRLDGPALIVAPTSLVANWRDEAKRFAPDLSALVLHGPERSELYARIPQHDLVITTYPLLARDEDALAAHTYALLVLDEAQAIKNAKSQTAKSVRKLPARRRLAMTGTPLENHLGELWAQFDAVEPGLLGVEKSFTKFYRTPIEKHGDVERRMRLQRRIAPLLLRRRKEDVLDDLPPKTEIARQVELDGAQRELYETLRLAQHERVLAEVRKRGLAQSGIVVLDALLKLRQACCDPRLVKLDGARRVDGSAKLELLLDLLDGLVDEGRRVLVFSQFTEMLGLIGEALDARQLRWQSLTGDTPARERGDLVKHFQEGNVPLFLISLKAGGVGLNLTAADTVIHYDPWWNPAVETQATDRAHRIGQDKAVFVYKLICSGTVEEKIQALQQRKAELAQAVLEGGSTQSLRFDEEDLAELFAPL</sequence>
<reference evidence="8" key="1">
    <citation type="journal article" date="2019" name="Int. J. Syst. Evol. Microbiol.">
        <title>The Global Catalogue of Microorganisms (GCM) 10K type strain sequencing project: providing services to taxonomists for standard genome sequencing and annotation.</title>
        <authorList>
            <consortium name="The Broad Institute Genomics Platform"/>
            <consortium name="The Broad Institute Genome Sequencing Center for Infectious Disease"/>
            <person name="Wu L."/>
            <person name="Ma J."/>
        </authorList>
    </citation>
    <scope>NUCLEOTIDE SEQUENCE [LARGE SCALE GENOMIC DNA]</scope>
    <source>
        <strain evidence="8">CCUG 30340</strain>
    </source>
</reference>
<dbReference type="SUPFAM" id="SSF52540">
    <property type="entry name" value="P-loop containing nucleoside triphosphate hydrolases"/>
    <property type="match status" value="2"/>
</dbReference>
<evidence type="ECO:0000256" key="2">
    <source>
        <dbReference type="ARBA" id="ARBA00022806"/>
    </source>
</evidence>
<dbReference type="Pfam" id="PF00176">
    <property type="entry name" value="SNF2-rel_dom"/>
    <property type="match status" value="1"/>
</dbReference>
<protein>
    <submittedName>
        <fullName evidence="7">SNF2-related protein</fullName>
    </submittedName>
</protein>
<dbReference type="RefSeq" id="WP_380018611.1">
    <property type="nucleotide sequence ID" value="NZ_JBHSHD010000002.1"/>
</dbReference>
<keyword evidence="2" id="KW-0547">Nucleotide-binding</keyword>
<dbReference type="InterPro" id="IPR038718">
    <property type="entry name" value="SNF2-like_sf"/>
</dbReference>
<dbReference type="CDD" id="cd18012">
    <property type="entry name" value="DEXQc_arch_SWI2_SNF2"/>
    <property type="match status" value="1"/>
</dbReference>
<dbReference type="InterPro" id="IPR007527">
    <property type="entry name" value="Znf_SWIM"/>
</dbReference>
<dbReference type="InterPro" id="IPR049730">
    <property type="entry name" value="SNF2/RAD54-like_C"/>
</dbReference>
<feature type="domain" description="Helicase C-terminal" evidence="6">
    <location>
        <begin position="935"/>
        <end position="1094"/>
    </location>
</feature>
<evidence type="ECO:0000259" key="5">
    <source>
        <dbReference type="PROSITE" id="PS51192"/>
    </source>
</evidence>
<comment type="caution">
    <text evidence="7">The sequence shown here is derived from an EMBL/GenBank/DDBJ whole genome shotgun (WGS) entry which is preliminary data.</text>
</comment>
<dbReference type="InterPro" id="IPR001650">
    <property type="entry name" value="Helicase_C-like"/>
</dbReference>
<evidence type="ECO:0000256" key="1">
    <source>
        <dbReference type="ARBA" id="ARBA00022801"/>
    </source>
</evidence>
<dbReference type="InterPro" id="IPR014001">
    <property type="entry name" value="Helicase_ATP-bd"/>
</dbReference>
<keyword evidence="3" id="KW-0863">Zinc-finger</keyword>
<evidence type="ECO:0000313" key="7">
    <source>
        <dbReference type="EMBL" id="MFC4818876.1"/>
    </source>
</evidence>
<keyword evidence="1" id="KW-0378">Hydrolase</keyword>
<proteinExistence type="predicted"/>
<feature type="domain" description="SWIM-type" evidence="4">
    <location>
        <begin position="62"/>
        <end position="101"/>
    </location>
</feature>
<evidence type="ECO:0000256" key="3">
    <source>
        <dbReference type="PROSITE-ProRule" id="PRU00325"/>
    </source>
</evidence>
<evidence type="ECO:0000259" key="6">
    <source>
        <dbReference type="PROSITE" id="PS51194"/>
    </source>
</evidence>
<accession>A0ABV9QP32</accession>
<gene>
    <name evidence="7" type="ORF">ACFO6Q_00990</name>
</gene>
<dbReference type="Pfam" id="PF00271">
    <property type="entry name" value="Helicase_C"/>
    <property type="match status" value="1"/>
</dbReference>